<dbReference type="InterPro" id="IPR015421">
    <property type="entry name" value="PyrdxlP-dep_Trfase_major"/>
</dbReference>
<dbReference type="PANTHER" id="PTHR43525">
    <property type="entry name" value="PROTEIN MALY"/>
    <property type="match status" value="1"/>
</dbReference>
<proteinExistence type="inferred from homology"/>
<feature type="domain" description="Aminotransferase class I/classII large" evidence="6">
    <location>
        <begin position="34"/>
        <end position="382"/>
    </location>
</feature>
<organism evidence="7 8">
    <name type="scientific">Vibrio lentus</name>
    <dbReference type="NCBI Taxonomy" id="136468"/>
    <lineage>
        <taxon>Bacteria</taxon>
        <taxon>Pseudomonadati</taxon>
        <taxon>Pseudomonadota</taxon>
        <taxon>Gammaproteobacteria</taxon>
        <taxon>Vibrionales</taxon>
        <taxon>Vibrionaceae</taxon>
        <taxon>Vibrio</taxon>
    </lineage>
</organism>
<sequence>MNSFDNTINRRNTGSVKWDFMEQKLGLEGSDLLPMWVSDYDFQAPQRVLDRLAQDIAHGIFGYSERQDDYYQAVIDWFKNQHNTEIKKEWITTIHGVLPGIAMALQMLTQVNDQIVIQSPGYGSFRKIIELNDRRVLNNPLIESDAHYQLDFAHLEDCFASGAKALIFCNPHNPTGRAWNEQEIMQVAELCKKYDVCLISDEIWSDLTLTPNVFHSTLNLPSSLTDKLIVATAASKTFGLSSLRISNFIIPNSELKEQFVRRLDAHGMDCFNSLSMSAATTAYQECETWLADLKHYLQDNIETLNGFIKAELPHIRFIKPEATYLAWLDCRAMKLSDAELERKLIAADIVPSMGCAFGEEGSGFIRLNLGCPAEILADALVRLKIALVADR</sequence>
<keyword evidence="4" id="KW-0456">Lyase</keyword>
<reference evidence="8" key="1">
    <citation type="submission" date="2016-07" db="EMBL/GenBank/DDBJ databases">
        <title>Nontailed viruses are major unrecognized killers of bacteria in the ocean.</title>
        <authorList>
            <person name="Kauffman K."/>
            <person name="Hussain F."/>
            <person name="Yang J."/>
            <person name="Arevalo P."/>
            <person name="Brown J."/>
            <person name="Cutler M."/>
            <person name="Kelly L."/>
            <person name="Polz M.F."/>
        </authorList>
    </citation>
    <scope>NUCLEOTIDE SEQUENCE [LARGE SCALE GENOMIC DNA]</scope>
    <source>
        <strain evidence="8">10N.261.51.B8</strain>
    </source>
</reference>
<dbReference type="Gene3D" id="3.90.1150.10">
    <property type="entry name" value="Aspartate Aminotransferase, domain 1"/>
    <property type="match status" value="1"/>
</dbReference>
<protein>
    <recommendedName>
        <fullName evidence="2">cysteine-S-conjugate beta-lyase</fullName>
        <ecNumber evidence="2">4.4.1.13</ecNumber>
    </recommendedName>
</protein>
<name>A0A2N7II43_9VIBR</name>
<dbReference type="InterPro" id="IPR015424">
    <property type="entry name" value="PyrdxlP-dep_Trfase"/>
</dbReference>
<dbReference type="EMBL" id="MCYL01000013">
    <property type="protein sequence ID" value="PML57033.1"/>
    <property type="molecule type" value="Genomic_DNA"/>
</dbReference>
<dbReference type="GO" id="GO:0008483">
    <property type="term" value="F:transaminase activity"/>
    <property type="evidence" value="ECO:0007669"/>
    <property type="project" value="UniProtKB-KW"/>
</dbReference>
<dbReference type="Proteomes" id="UP000235746">
    <property type="component" value="Unassembled WGS sequence"/>
</dbReference>
<comment type="caution">
    <text evidence="7">The sequence shown here is derived from an EMBL/GenBank/DDBJ whole genome shotgun (WGS) entry which is preliminary data.</text>
</comment>
<dbReference type="PANTHER" id="PTHR43525:SF1">
    <property type="entry name" value="PROTEIN MALY"/>
    <property type="match status" value="1"/>
</dbReference>
<dbReference type="GO" id="GO:0030170">
    <property type="term" value="F:pyridoxal phosphate binding"/>
    <property type="evidence" value="ECO:0007669"/>
    <property type="project" value="InterPro"/>
</dbReference>
<dbReference type="InterPro" id="IPR051798">
    <property type="entry name" value="Class-II_PLP-Dep_Aminotrans"/>
</dbReference>
<evidence type="ECO:0000259" key="6">
    <source>
        <dbReference type="Pfam" id="PF00155"/>
    </source>
</evidence>
<keyword evidence="7" id="KW-0032">Aminotransferase</keyword>
<dbReference type="SUPFAM" id="SSF53383">
    <property type="entry name" value="PLP-dependent transferases"/>
    <property type="match status" value="1"/>
</dbReference>
<dbReference type="EC" id="4.4.1.13" evidence="2"/>
<evidence type="ECO:0000256" key="1">
    <source>
        <dbReference type="ARBA" id="ARBA00001933"/>
    </source>
</evidence>
<gene>
    <name evidence="7" type="ORF">BCT74_05185</name>
</gene>
<comment type="cofactor">
    <cofactor evidence="1">
        <name>pyridoxal 5'-phosphate</name>
        <dbReference type="ChEBI" id="CHEBI:597326"/>
    </cofactor>
</comment>
<evidence type="ECO:0000256" key="3">
    <source>
        <dbReference type="ARBA" id="ARBA00022898"/>
    </source>
</evidence>
<keyword evidence="7" id="KW-0808">Transferase</keyword>
<dbReference type="NCBIfam" id="TIGR04350">
    <property type="entry name" value="C_S_lyase_PatB"/>
    <property type="match status" value="1"/>
</dbReference>
<evidence type="ECO:0000256" key="4">
    <source>
        <dbReference type="ARBA" id="ARBA00023239"/>
    </source>
</evidence>
<keyword evidence="3" id="KW-0663">Pyridoxal phosphate</keyword>
<evidence type="ECO:0000313" key="7">
    <source>
        <dbReference type="EMBL" id="PML57033.1"/>
    </source>
</evidence>
<dbReference type="RefSeq" id="WP_102578582.1">
    <property type="nucleotide sequence ID" value="NZ_MCYL01000013.1"/>
</dbReference>
<dbReference type="InterPro" id="IPR027619">
    <property type="entry name" value="C-S_lyase_PatB-like"/>
</dbReference>
<evidence type="ECO:0000256" key="5">
    <source>
        <dbReference type="ARBA" id="ARBA00037974"/>
    </source>
</evidence>
<dbReference type="AlphaFoldDB" id="A0A2N7II43"/>
<evidence type="ECO:0000256" key="2">
    <source>
        <dbReference type="ARBA" id="ARBA00012224"/>
    </source>
</evidence>
<dbReference type="GO" id="GO:0047804">
    <property type="term" value="F:cysteine-S-conjugate beta-lyase activity"/>
    <property type="evidence" value="ECO:0007669"/>
    <property type="project" value="UniProtKB-EC"/>
</dbReference>
<dbReference type="InterPro" id="IPR015422">
    <property type="entry name" value="PyrdxlP-dep_Trfase_small"/>
</dbReference>
<dbReference type="Pfam" id="PF00155">
    <property type="entry name" value="Aminotran_1_2"/>
    <property type="match status" value="1"/>
</dbReference>
<accession>A0A2N7II43</accession>
<dbReference type="Gene3D" id="3.40.640.10">
    <property type="entry name" value="Type I PLP-dependent aspartate aminotransferase-like (Major domain)"/>
    <property type="match status" value="1"/>
</dbReference>
<comment type="similarity">
    <text evidence="5">Belongs to the class-II pyridoxal-phosphate-dependent aminotransferase family. MalY/PatB cystathionine beta-lyase subfamily.</text>
</comment>
<dbReference type="InterPro" id="IPR004839">
    <property type="entry name" value="Aminotransferase_I/II_large"/>
</dbReference>
<dbReference type="CDD" id="cd00609">
    <property type="entry name" value="AAT_like"/>
    <property type="match status" value="1"/>
</dbReference>
<evidence type="ECO:0000313" key="8">
    <source>
        <dbReference type="Proteomes" id="UP000235746"/>
    </source>
</evidence>